<comment type="caution">
    <text evidence="3">The sequence shown here is derived from an EMBL/GenBank/DDBJ whole genome shotgun (WGS) entry which is preliminary data.</text>
</comment>
<evidence type="ECO:0000259" key="2">
    <source>
        <dbReference type="PROSITE" id="PS50238"/>
    </source>
</evidence>
<protein>
    <recommendedName>
        <fullName evidence="2">Rho-GAP domain-containing protein</fullName>
    </recommendedName>
</protein>
<dbReference type="Gene3D" id="1.10.555.10">
    <property type="entry name" value="Rho GTPase activation protein"/>
    <property type="match status" value="1"/>
</dbReference>
<dbReference type="InterPro" id="IPR000198">
    <property type="entry name" value="RhoGAP_dom"/>
</dbReference>
<feature type="compositionally biased region" description="Low complexity" evidence="1">
    <location>
        <begin position="15"/>
        <end position="41"/>
    </location>
</feature>
<feature type="domain" description="Rho-GAP" evidence="2">
    <location>
        <begin position="271"/>
        <end position="510"/>
    </location>
</feature>
<dbReference type="Gene3D" id="3.40.525.10">
    <property type="entry name" value="CRAL-TRIO lipid binding domain"/>
    <property type="match status" value="1"/>
</dbReference>
<dbReference type="Pfam" id="PF00620">
    <property type="entry name" value="RhoGAP"/>
    <property type="match status" value="1"/>
</dbReference>
<reference evidence="3 4" key="1">
    <citation type="submission" date="2021-12" db="EMBL/GenBank/DDBJ databases">
        <title>High titer production of polyol ester of fatty acids by Rhodotorula paludigena BS15 towards product separation-free biomass refinery.</title>
        <authorList>
            <person name="Mano J."/>
            <person name="Ono H."/>
            <person name="Tanaka T."/>
            <person name="Naito K."/>
            <person name="Sushida H."/>
            <person name="Ike M."/>
            <person name="Tokuyasu K."/>
            <person name="Kitaoka M."/>
        </authorList>
    </citation>
    <scope>NUCLEOTIDE SEQUENCE [LARGE SCALE GENOMIC DNA]</scope>
    <source>
        <strain evidence="3 4">BS15</strain>
    </source>
</reference>
<dbReference type="InterPro" id="IPR001251">
    <property type="entry name" value="CRAL-TRIO_dom"/>
</dbReference>
<gene>
    <name evidence="3" type="ORF">Rhopal_007339-T1</name>
</gene>
<feature type="region of interest" description="Disordered" evidence="1">
    <location>
        <begin position="1"/>
        <end position="46"/>
    </location>
</feature>
<dbReference type="SMART" id="SM00324">
    <property type="entry name" value="RhoGAP"/>
    <property type="match status" value="1"/>
</dbReference>
<sequence length="564" mass="59097">MGDSATVTSLQQLLARSSAPSSSSRSSPRRSTTSSPAPTAAEGAAAGQIRAGWGATLSSAFGYGLGGSGASADASSTVRSPRAPPATVAGAAGPAGKGRERGLIPVWTNPGEAGRNEGPDDTAPRLGQGARNANDTREQALDDLDELAQSILWQAGEDHADPPGPLLVLACCRIPPPSEVSHPDLLERLRARLEAYAQTGPYSLVALVNPTPHAPATKHLVAAYLSLSRAARKNVRAVYIVGGGWWPRVLIALFSSTLLSIKTARKLIQCATLSELAESLGAKTFVQIEFPLEVYSAHAAGEKDIALPDDAVVPGVFGVELAEVRPSSVGIFRRSPSAAHVAILHGAYSRGHPVSLSTLPDAPYLAASLLKRFLHDLPTPVFLRSSWEAARACPIDDDDAAVAYLREHFLPLLDPPALALLQRLTEVLSRIAARAGENLMTSSNLVVCLCPALIGGVGASFDEIEMCRVRGMEVGSMRGMEQERREKEKARGNTLGGVLRVLIDRGRSTLKLKKAAGGPAARRGTLVEAFREDGEDEPVLGVDKVTIESVMGGTTGPAEGGTGE</sequence>
<evidence type="ECO:0000256" key="1">
    <source>
        <dbReference type="SAM" id="MobiDB-lite"/>
    </source>
</evidence>
<organism evidence="3 4">
    <name type="scientific">Rhodotorula paludigena</name>
    <dbReference type="NCBI Taxonomy" id="86838"/>
    <lineage>
        <taxon>Eukaryota</taxon>
        <taxon>Fungi</taxon>
        <taxon>Dikarya</taxon>
        <taxon>Basidiomycota</taxon>
        <taxon>Pucciniomycotina</taxon>
        <taxon>Microbotryomycetes</taxon>
        <taxon>Sporidiobolales</taxon>
        <taxon>Sporidiobolaceae</taxon>
        <taxon>Rhodotorula</taxon>
    </lineage>
</organism>
<feature type="region of interest" description="Disordered" evidence="1">
    <location>
        <begin position="64"/>
        <end position="130"/>
    </location>
</feature>
<dbReference type="PANTHER" id="PTHR45808:SF2">
    <property type="entry name" value="RHO GTPASE-ACTIVATING PROTEIN 68F"/>
    <property type="match status" value="1"/>
</dbReference>
<evidence type="ECO:0000313" key="3">
    <source>
        <dbReference type="EMBL" id="GJN94265.1"/>
    </source>
</evidence>
<dbReference type="GO" id="GO:0005096">
    <property type="term" value="F:GTPase activator activity"/>
    <property type="evidence" value="ECO:0007669"/>
    <property type="project" value="TreeGrafter"/>
</dbReference>
<dbReference type="Pfam" id="PF13716">
    <property type="entry name" value="CRAL_TRIO_2"/>
    <property type="match status" value="1"/>
</dbReference>
<dbReference type="PROSITE" id="PS50238">
    <property type="entry name" value="RHOGAP"/>
    <property type="match status" value="1"/>
</dbReference>
<dbReference type="Proteomes" id="UP001342314">
    <property type="component" value="Unassembled WGS sequence"/>
</dbReference>
<dbReference type="GO" id="GO:0005737">
    <property type="term" value="C:cytoplasm"/>
    <property type="evidence" value="ECO:0007669"/>
    <property type="project" value="TreeGrafter"/>
</dbReference>
<proteinExistence type="predicted"/>
<keyword evidence="4" id="KW-1185">Reference proteome</keyword>
<dbReference type="CDD" id="cd00159">
    <property type="entry name" value="RhoGAP"/>
    <property type="match status" value="1"/>
</dbReference>
<dbReference type="SUPFAM" id="SSF48350">
    <property type="entry name" value="GTPase activation domain, GAP"/>
    <property type="match status" value="1"/>
</dbReference>
<feature type="compositionally biased region" description="Low complexity" evidence="1">
    <location>
        <begin position="85"/>
        <end position="94"/>
    </location>
</feature>
<dbReference type="EMBL" id="BQKY01000016">
    <property type="protein sequence ID" value="GJN94265.1"/>
    <property type="molecule type" value="Genomic_DNA"/>
</dbReference>
<accession>A0AAV5GNW5</accession>
<feature type="compositionally biased region" description="Polar residues" evidence="1">
    <location>
        <begin position="1"/>
        <end position="14"/>
    </location>
</feature>
<name>A0AAV5GNW5_9BASI</name>
<evidence type="ECO:0000313" key="4">
    <source>
        <dbReference type="Proteomes" id="UP001342314"/>
    </source>
</evidence>
<dbReference type="InterPro" id="IPR008936">
    <property type="entry name" value="Rho_GTPase_activation_prot"/>
</dbReference>
<dbReference type="AlphaFoldDB" id="A0AAV5GNW5"/>
<dbReference type="PANTHER" id="PTHR45808">
    <property type="entry name" value="RHO GTPASE-ACTIVATING PROTEIN 68F"/>
    <property type="match status" value="1"/>
</dbReference>
<dbReference type="GO" id="GO:0007264">
    <property type="term" value="P:small GTPase-mediated signal transduction"/>
    <property type="evidence" value="ECO:0007669"/>
    <property type="project" value="TreeGrafter"/>
</dbReference>
<dbReference type="InterPro" id="IPR036865">
    <property type="entry name" value="CRAL-TRIO_dom_sf"/>
</dbReference>